<evidence type="ECO:0000313" key="2">
    <source>
        <dbReference type="Proteomes" id="UP000012164"/>
    </source>
</evidence>
<name>A0A0F6IKM2_LEPIR</name>
<protein>
    <submittedName>
        <fullName evidence="1">Uncharacterized protein</fullName>
    </submittedName>
</protein>
<dbReference type="AlphaFoldDB" id="A0A0F6IKM2"/>
<proteinExistence type="predicted"/>
<gene>
    <name evidence="1" type="ORF">LEP1GSC079_1784</name>
</gene>
<sequence length="48" mass="5902">MKSYLRRVFLFYEKIKLKKFCLSLRRILSPLEIKLGVYLDSNFKIRFS</sequence>
<dbReference type="EMBL" id="AKWR02000028">
    <property type="protein sequence ID" value="EMJ38597.1"/>
    <property type="molecule type" value="Genomic_DNA"/>
</dbReference>
<reference evidence="1 2" key="1">
    <citation type="submission" date="2013-01" db="EMBL/GenBank/DDBJ databases">
        <authorList>
            <person name="Harkins D.M."/>
            <person name="Durkin A.S."/>
            <person name="Brinkac L.M."/>
            <person name="Haft D.H."/>
            <person name="Selengut J.D."/>
            <person name="Sanka R."/>
            <person name="DePew J."/>
            <person name="Purushe J."/>
            <person name="Peacock S.J."/>
            <person name="Thaipadungpanit J."/>
            <person name="Wuthiekanun V.W."/>
            <person name="Day N.P."/>
            <person name="Vinetz J.M."/>
            <person name="Sutton G.G."/>
            <person name="Nierman W.C."/>
            <person name="Fouts D.E."/>
        </authorList>
    </citation>
    <scope>NUCLEOTIDE SEQUENCE [LARGE SCALE GENOMIC DNA]</scope>
    <source>
        <strain evidence="1 2">FPW1039</strain>
    </source>
</reference>
<dbReference type="Proteomes" id="UP000012164">
    <property type="component" value="Unassembled WGS sequence"/>
</dbReference>
<evidence type="ECO:0000313" key="1">
    <source>
        <dbReference type="EMBL" id="EMJ38597.1"/>
    </source>
</evidence>
<organism evidence="1 2">
    <name type="scientific">Leptospira interrogans str. FPW1039</name>
    <dbReference type="NCBI Taxonomy" id="1193040"/>
    <lineage>
        <taxon>Bacteria</taxon>
        <taxon>Pseudomonadati</taxon>
        <taxon>Spirochaetota</taxon>
        <taxon>Spirochaetia</taxon>
        <taxon>Leptospirales</taxon>
        <taxon>Leptospiraceae</taxon>
        <taxon>Leptospira</taxon>
    </lineage>
</organism>
<comment type="caution">
    <text evidence="1">The sequence shown here is derived from an EMBL/GenBank/DDBJ whole genome shotgun (WGS) entry which is preliminary data.</text>
</comment>
<accession>A0A0F6IKM2</accession>